<dbReference type="GO" id="GO:0006352">
    <property type="term" value="P:DNA-templated transcription initiation"/>
    <property type="evidence" value="ECO:0007669"/>
    <property type="project" value="InterPro"/>
</dbReference>
<dbReference type="InterPro" id="IPR039425">
    <property type="entry name" value="RNA_pol_sigma-70-like"/>
</dbReference>
<dbReference type="InterPro" id="IPR013325">
    <property type="entry name" value="RNA_pol_sigma_r2"/>
</dbReference>
<reference evidence="7 8" key="1">
    <citation type="submission" date="2016-10" db="EMBL/GenBank/DDBJ databases">
        <authorList>
            <person name="de Groot N.N."/>
        </authorList>
    </citation>
    <scope>NUCLEOTIDE SEQUENCE [LARGE SCALE GENOMIC DNA]</scope>
    <source>
        <strain evidence="7 8">DSM 16195</strain>
    </source>
</reference>
<evidence type="ECO:0000313" key="8">
    <source>
        <dbReference type="Proteomes" id="UP000199321"/>
    </source>
</evidence>
<feature type="domain" description="RNA polymerase sigma factor 70 region 4 type 2" evidence="6">
    <location>
        <begin position="114"/>
        <end position="162"/>
    </location>
</feature>
<dbReference type="InterPro" id="IPR013324">
    <property type="entry name" value="RNA_pol_sigma_r3/r4-like"/>
</dbReference>
<dbReference type="Pfam" id="PF04542">
    <property type="entry name" value="Sigma70_r2"/>
    <property type="match status" value="1"/>
</dbReference>
<proteinExistence type="inferred from homology"/>
<dbReference type="RefSeq" id="WP_093144129.1">
    <property type="nucleotide sequence ID" value="NZ_BMWO01000003.1"/>
</dbReference>
<dbReference type="NCBIfam" id="TIGR02937">
    <property type="entry name" value="sigma70-ECF"/>
    <property type="match status" value="1"/>
</dbReference>
<dbReference type="InterPro" id="IPR007627">
    <property type="entry name" value="RNA_pol_sigma70_r2"/>
</dbReference>
<organism evidence="7 8">
    <name type="scientific">Ulvibacter litoralis</name>
    <dbReference type="NCBI Taxonomy" id="227084"/>
    <lineage>
        <taxon>Bacteria</taxon>
        <taxon>Pseudomonadati</taxon>
        <taxon>Bacteroidota</taxon>
        <taxon>Flavobacteriia</taxon>
        <taxon>Flavobacteriales</taxon>
        <taxon>Flavobacteriaceae</taxon>
        <taxon>Ulvibacter</taxon>
    </lineage>
</organism>
<dbReference type="Gene3D" id="1.10.10.10">
    <property type="entry name" value="Winged helix-like DNA-binding domain superfamily/Winged helix DNA-binding domain"/>
    <property type="match status" value="1"/>
</dbReference>
<dbReference type="AlphaFoldDB" id="A0A1G7GFM1"/>
<evidence type="ECO:0000256" key="1">
    <source>
        <dbReference type="ARBA" id="ARBA00010641"/>
    </source>
</evidence>
<dbReference type="STRING" id="227084.SAMN05421855_103108"/>
<evidence type="ECO:0000256" key="2">
    <source>
        <dbReference type="ARBA" id="ARBA00023015"/>
    </source>
</evidence>
<dbReference type="EMBL" id="FNBA01000003">
    <property type="protein sequence ID" value="SDE86916.1"/>
    <property type="molecule type" value="Genomic_DNA"/>
</dbReference>
<dbReference type="GO" id="GO:0003677">
    <property type="term" value="F:DNA binding"/>
    <property type="evidence" value="ECO:0007669"/>
    <property type="project" value="InterPro"/>
</dbReference>
<dbReference type="Gene3D" id="1.10.1740.10">
    <property type="match status" value="1"/>
</dbReference>
<name>A0A1G7GFM1_9FLAO</name>
<dbReference type="OrthoDB" id="1056775at2"/>
<dbReference type="CDD" id="cd06171">
    <property type="entry name" value="Sigma70_r4"/>
    <property type="match status" value="1"/>
</dbReference>
<dbReference type="Pfam" id="PF08281">
    <property type="entry name" value="Sigma70_r4_2"/>
    <property type="match status" value="1"/>
</dbReference>
<evidence type="ECO:0000256" key="3">
    <source>
        <dbReference type="ARBA" id="ARBA00023082"/>
    </source>
</evidence>
<keyword evidence="2" id="KW-0805">Transcription regulation</keyword>
<evidence type="ECO:0000256" key="4">
    <source>
        <dbReference type="ARBA" id="ARBA00023163"/>
    </source>
</evidence>
<gene>
    <name evidence="7" type="ORF">SAMN05421855_103108</name>
</gene>
<dbReference type="PANTHER" id="PTHR43133">
    <property type="entry name" value="RNA POLYMERASE ECF-TYPE SIGMA FACTO"/>
    <property type="match status" value="1"/>
</dbReference>
<dbReference type="InterPro" id="IPR036388">
    <property type="entry name" value="WH-like_DNA-bd_sf"/>
</dbReference>
<accession>A0A1G7GFM1</accession>
<feature type="domain" description="RNA polymerase sigma-70 region 2" evidence="5">
    <location>
        <begin position="21"/>
        <end position="87"/>
    </location>
</feature>
<comment type="similarity">
    <text evidence="1">Belongs to the sigma-70 factor family. ECF subfamily.</text>
</comment>
<dbReference type="GO" id="GO:0016987">
    <property type="term" value="F:sigma factor activity"/>
    <property type="evidence" value="ECO:0007669"/>
    <property type="project" value="UniProtKB-KW"/>
</dbReference>
<evidence type="ECO:0000259" key="6">
    <source>
        <dbReference type="Pfam" id="PF08281"/>
    </source>
</evidence>
<keyword evidence="8" id="KW-1185">Reference proteome</keyword>
<protein>
    <submittedName>
        <fullName evidence="7">RNA polymerase sigma-70 factor, ECF subfamily</fullName>
    </submittedName>
</protein>
<keyword evidence="3" id="KW-0731">Sigma factor</keyword>
<dbReference type="Proteomes" id="UP000199321">
    <property type="component" value="Unassembled WGS sequence"/>
</dbReference>
<dbReference type="PANTHER" id="PTHR43133:SF46">
    <property type="entry name" value="RNA POLYMERASE SIGMA-70 FACTOR ECF SUBFAMILY"/>
    <property type="match status" value="1"/>
</dbReference>
<sequence>MKTEELIKQCIKNNRTAQNELFRKYKDVLYFTSLKYCRNEADAEDNLHDAFVTIFQKIKTYKGKGSFEGWMKRITIYKAIDAYKANKHVPTELKDDILEDTTITSDLLEIPLDTLLTCIQELPDQYRLVFNLYQLDGYSHKEVADLLNISENTSKSNYHRAKHILREKITAITQTMNLKEPNNER</sequence>
<evidence type="ECO:0000259" key="5">
    <source>
        <dbReference type="Pfam" id="PF04542"/>
    </source>
</evidence>
<evidence type="ECO:0000313" key="7">
    <source>
        <dbReference type="EMBL" id="SDE86916.1"/>
    </source>
</evidence>
<dbReference type="SUPFAM" id="SSF88659">
    <property type="entry name" value="Sigma3 and sigma4 domains of RNA polymerase sigma factors"/>
    <property type="match status" value="1"/>
</dbReference>
<dbReference type="InterPro" id="IPR013249">
    <property type="entry name" value="RNA_pol_sigma70_r4_t2"/>
</dbReference>
<keyword evidence="4" id="KW-0804">Transcription</keyword>
<dbReference type="InterPro" id="IPR014284">
    <property type="entry name" value="RNA_pol_sigma-70_dom"/>
</dbReference>
<dbReference type="SUPFAM" id="SSF88946">
    <property type="entry name" value="Sigma2 domain of RNA polymerase sigma factors"/>
    <property type="match status" value="1"/>
</dbReference>